<gene>
    <name evidence="5" type="ORF">GCM10007380_32650</name>
</gene>
<dbReference type="Pfam" id="PF04183">
    <property type="entry name" value="IucA_IucC"/>
    <property type="match status" value="1"/>
</dbReference>
<dbReference type="Pfam" id="PF06276">
    <property type="entry name" value="FhuF"/>
    <property type="match status" value="1"/>
</dbReference>
<dbReference type="InterPro" id="IPR037455">
    <property type="entry name" value="LucA/IucC-like"/>
</dbReference>
<reference evidence="6" key="1">
    <citation type="journal article" date="2019" name="Int. J. Syst. Evol. Microbiol.">
        <title>The Global Catalogue of Microorganisms (GCM) 10K type strain sequencing project: providing services to taxonomists for standard genome sequencing and annotation.</title>
        <authorList>
            <consortium name="The Broad Institute Genomics Platform"/>
            <consortium name="The Broad Institute Genome Sequencing Center for Infectious Disease"/>
            <person name="Wu L."/>
            <person name="Ma J."/>
        </authorList>
    </citation>
    <scope>NUCLEOTIDE SEQUENCE [LARGE SCALE GENOMIC DNA]</scope>
    <source>
        <strain evidence="6">CGMCC 1.14993</strain>
    </source>
</reference>
<evidence type="ECO:0000259" key="3">
    <source>
        <dbReference type="Pfam" id="PF04183"/>
    </source>
</evidence>
<comment type="pathway">
    <text evidence="1">Siderophore biosynthesis.</text>
</comment>
<dbReference type="AlphaFoldDB" id="A0A8J3AM76"/>
<feature type="domain" description="Aerobactin siderophore biosynthesis IucA/IucC-like C-terminal" evidence="4">
    <location>
        <begin position="518"/>
        <end position="680"/>
    </location>
</feature>
<name>A0A8J3AM76_9BACI</name>
<dbReference type="OrthoDB" id="495728at2"/>
<dbReference type="Gene3D" id="1.10.510.40">
    <property type="match status" value="1"/>
</dbReference>
<evidence type="ECO:0000256" key="2">
    <source>
        <dbReference type="ARBA" id="ARBA00007832"/>
    </source>
</evidence>
<sequence length="697" mass="79588">MNTSSTQVLDFDDLEVAFKTIQDGRLLNDEMEIKTFLEKNSPHLVSLFMNSLEKGRKGILKRLVGSMLRENILELTSGSHDLYVIDTIYALNVSAIDEFWQTVLQKLQSFGLDKGRTYKIYPLHQNECIVIPISKTYAFNRIDVDGDILHVSENNVNVITHSVEFLALIRRYKVAHQEGTKMAWEQLANELVNGSANLALSYAYWERKKKELQSDANQLGVSNSIDWVLIQKKQMSQFDTSLFFEQLTIEGHNLHPGTKTKVGMKPDDVFQFAPEFDGVAQIHFVAINKAYAEWCVVNEHEEDANALLFQSYPELVRAVKKQFRDINLLIEDYVIVPVHQWQLENAIPSIYEEELVNKVIVPIDDFTVSSGSTSSFRTVVPLENRNVDSFAIKVAVNSQMTSTVRTISANTTNNSTVFTRLIQSVMNMEKGLSKTFVPVCEVAGYNFKINEDHQHKNRNLSAVLRENIESFIEENEVAIVGSSLFSESPISEKIIFAELIEKFAKETKETSIRDAVTQFIKEYASLIIPGALTFLVKYGIGLEGHLQNSVMVFKDGRPVRLLFRDWGGVRIHKERLEKHQFQAEFYPGSITVTSHLNEVHNKVFYTVFQNHFGELILQACKTYGLSERALWNEIHLLCRSVFEELEADAKYAENVISDRDALYKAKVEHKALAKMRLDPEMKGYSYAIVPNPLHEFK</sequence>
<dbReference type="GO" id="GO:0016881">
    <property type="term" value="F:acid-amino acid ligase activity"/>
    <property type="evidence" value="ECO:0007669"/>
    <property type="project" value="UniProtKB-ARBA"/>
</dbReference>
<dbReference type="EMBL" id="BMHB01000002">
    <property type="protein sequence ID" value="GGI16375.1"/>
    <property type="molecule type" value="Genomic_DNA"/>
</dbReference>
<evidence type="ECO:0000313" key="6">
    <source>
        <dbReference type="Proteomes" id="UP000626244"/>
    </source>
</evidence>
<dbReference type="InterPro" id="IPR022770">
    <property type="entry name" value="IucA/IucC-like_C"/>
</dbReference>
<dbReference type="GO" id="GO:0019290">
    <property type="term" value="P:siderophore biosynthetic process"/>
    <property type="evidence" value="ECO:0007669"/>
    <property type="project" value="InterPro"/>
</dbReference>
<protein>
    <submittedName>
        <fullName evidence="5">Siderophore biosynthesis protein, IucA/IucC family</fullName>
    </submittedName>
</protein>
<comment type="caution">
    <text evidence="5">The sequence shown here is derived from an EMBL/GenBank/DDBJ whole genome shotgun (WGS) entry which is preliminary data.</text>
</comment>
<feature type="domain" description="Aerobactin siderophore biosynthesis IucA/IucC N-terminal" evidence="3">
    <location>
        <begin position="242"/>
        <end position="485"/>
    </location>
</feature>
<dbReference type="InterPro" id="IPR007310">
    <property type="entry name" value="Aerobactin_biosyn_IucA/IucC_N"/>
</dbReference>
<dbReference type="PANTHER" id="PTHR34384:SF6">
    <property type="entry name" value="STAPHYLOFERRIN B SYNTHASE"/>
    <property type="match status" value="1"/>
</dbReference>
<dbReference type="PANTHER" id="PTHR34384">
    <property type="entry name" value="L-2,3-DIAMINOPROPANOATE--CITRATE LIGASE"/>
    <property type="match status" value="1"/>
</dbReference>
<accession>A0A8J3AM76</accession>
<dbReference type="Proteomes" id="UP000626244">
    <property type="component" value="Unassembled WGS sequence"/>
</dbReference>
<dbReference type="RefSeq" id="WP_088000971.1">
    <property type="nucleotide sequence ID" value="NZ_BMHB01000002.1"/>
</dbReference>
<comment type="similarity">
    <text evidence="2">Belongs to the IucA/IucC family.</text>
</comment>
<keyword evidence="6" id="KW-1185">Reference proteome</keyword>
<evidence type="ECO:0000313" key="5">
    <source>
        <dbReference type="EMBL" id="GGI16375.1"/>
    </source>
</evidence>
<evidence type="ECO:0000256" key="1">
    <source>
        <dbReference type="ARBA" id="ARBA00004924"/>
    </source>
</evidence>
<organism evidence="5 6">
    <name type="scientific">Gottfriedia solisilvae</name>
    <dbReference type="NCBI Taxonomy" id="1516104"/>
    <lineage>
        <taxon>Bacteria</taxon>
        <taxon>Bacillati</taxon>
        <taxon>Bacillota</taxon>
        <taxon>Bacilli</taxon>
        <taxon>Bacillales</taxon>
        <taxon>Bacillaceae</taxon>
        <taxon>Gottfriedia</taxon>
    </lineage>
</organism>
<proteinExistence type="inferred from homology"/>
<evidence type="ECO:0000259" key="4">
    <source>
        <dbReference type="Pfam" id="PF06276"/>
    </source>
</evidence>